<dbReference type="PANTHER" id="PTHR30026">
    <property type="entry name" value="OUTER MEMBRANE PROTEIN TOLC"/>
    <property type="match status" value="1"/>
</dbReference>
<dbReference type="Proteomes" id="UP000016521">
    <property type="component" value="Chromosome I"/>
</dbReference>
<evidence type="ECO:0000256" key="2">
    <source>
        <dbReference type="ARBA" id="ARBA00007613"/>
    </source>
</evidence>
<evidence type="ECO:0008006" key="10">
    <source>
        <dbReference type="Google" id="ProtNLM"/>
    </source>
</evidence>
<comment type="similarity">
    <text evidence="2">Belongs to the outer membrane factor (OMF) (TC 1.B.17) family.</text>
</comment>
<evidence type="ECO:0000256" key="1">
    <source>
        <dbReference type="ARBA" id="ARBA00004442"/>
    </source>
</evidence>
<evidence type="ECO:0000256" key="6">
    <source>
        <dbReference type="ARBA" id="ARBA00023136"/>
    </source>
</evidence>
<evidence type="ECO:0000256" key="4">
    <source>
        <dbReference type="ARBA" id="ARBA00022452"/>
    </source>
</evidence>
<accession>A0ABN5CFG2</accession>
<evidence type="ECO:0000313" key="8">
    <source>
        <dbReference type="EMBL" id="ATD08349.1"/>
    </source>
</evidence>
<evidence type="ECO:0000313" key="9">
    <source>
        <dbReference type="Proteomes" id="UP000016521"/>
    </source>
</evidence>
<keyword evidence="7" id="KW-0998">Cell outer membrane</keyword>
<evidence type="ECO:0000256" key="7">
    <source>
        <dbReference type="ARBA" id="ARBA00023237"/>
    </source>
</evidence>
<dbReference type="EMBL" id="CP011924">
    <property type="protein sequence ID" value="ATD08349.1"/>
    <property type="molecule type" value="Genomic_DNA"/>
</dbReference>
<reference evidence="8 9" key="1">
    <citation type="submission" date="2015-06" db="EMBL/GenBank/DDBJ databases">
        <authorList>
            <person name="Xie B.-B."/>
            <person name="Rong J.-C."/>
            <person name="Qin Q.-L."/>
            <person name="Zhang Y.-Z."/>
        </authorList>
    </citation>
    <scope>NUCLEOTIDE SEQUENCE [LARGE SCALE GENOMIC DNA]</scope>
    <source>
        <strain evidence="8 9">JCM 20779</strain>
    </source>
</reference>
<name>A0ABN5CFG2_PSEO7</name>
<sequence>MLLDLYQKGAEKNLAVNAEQSAYLAGIEGEKQSFAQFLPNLKLTANVRYTDQESWSSSDNLLRYQAEQKSTTDSRQVELSVDQLLFDLSTYHNFEASKLNTIQAKVRFQKAVSNYTNDYLVAYFEVVKAREKLLFIQETLGAYADQNNIINSRYAFGLVKISEVKESESQQLKVKAQEALAQNDLSIAFEKLSLLTQTEVSAIQVLTAEVPVLHQPQQKLASLQNKYEKNLDYKLAVLDQSVAARKLKAQQSKHLPTVTGRLSYTDNDDDNTYNYKATDSLERRGWNAGVYLEMPLYSGGATSSASEAAKLSVEQRRYLKQLKGHEVKQQIIASFSTLNAMHSSIMANGEAVKAAELALKSAEDEYFTGVGPFSRVLDNRAKLLSENLSLIQDKYDYMARFVALKELVGELTIEEVSYFSNLFGGEIAHKSNIK</sequence>
<proteinExistence type="inferred from homology"/>
<comment type="subcellular location">
    <subcellularLocation>
        <location evidence="1">Cell outer membrane</location>
    </subcellularLocation>
</comment>
<organism evidence="8 9">
    <name type="scientific">Pseudoalteromonas piscicida</name>
    <dbReference type="NCBI Taxonomy" id="43662"/>
    <lineage>
        <taxon>Bacteria</taxon>
        <taxon>Pseudomonadati</taxon>
        <taxon>Pseudomonadota</taxon>
        <taxon>Gammaproteobacteria</taxon>
        <taxon>Alteromonadales</taxon>
        <taxon>Pseudoalteromonadaceae</taxon>
        <taxon>Pseudoalteromonas</taxon>
    </lineage>
</organism>
<dbReference type="Gene3D" id="1.20.1600.10">
    <property type="entry name" value="Outer membrane efflux proteins (OEP)"/>
    <property type="match status" value="1"/>
</dbReference>
<keyword evidence="5" id="KW-0812">Transmembrane</keyword>
<keyword evidence="4" id="KW-1134">Transmembrane beta strand</keyword>
<dbReference type="Pfam" id="PF02321">
    <property type="entry name" value="OEP"/>
    <property type="match status" value="2"/>
</dbReference>
<dbReference type="InterPro" id="IPR051906">
    <property type="entry name" value="TolC-like"/>
</dbReference>
<gene>
    <name evidence="8" type="ORF">PPIS_a3582</name>
</gene>
<protein>
    <recommendedName>
        <fullName evidence="10">Type I secretion protein TolC</fullName>
    </recommendedName>
</protein>
<keyword evidence="6" id="KW-0472">Membrane</keyword>
<keyword evidence="9" id="KW-1185">Reference proteome</keyword>
<dbReference type="PANTHER" id="PTHR30026:SF20">
    <property type="entry name" value="OUTER MEMBRANE PROTEIN TOLC"/>
    <property type="match status" value="1"/>
</dbReference>
<evidence type="ECO:0000256" key="3">
    <source>
        <dbReference type="ARBA" id="ARBA00022448"/>
    </source>
</evidence>
<dbReference type="SUPFAM" id="SSF56954">
    <property type="entry name" value="Outer membrane efflux proteins (OEP)"/>
    <property type="match status" value="1"/>
</dbReference>
<keyword evidence="3" id="KW-0813">Transport</keyword>
<dbReference type="InterPro" id="IPR003423">
    <property type="entry name" value="OMP_efflux"/>
</dbReference>
<evidence type="ECO:0000256" key="5">
    <source>
        <dbReference type="ARBA" id="ARBA00022692"/>
    </source>
</evidence>